<dbReference type="PRINTS" id="PR00463">
    <property type="entry name" value="EP450I"/>
</dbReference>
<keyword evidence="12" id="KW-0472">Membrane</keyword>
<dbReference type="InterPro" id="IPR017972">
    <property type="entry name" value="Cyt_P450_CS"/>
</dbReference>
<keyword evidence="5 13" id="KW-0349">Heme</keyword>
<dbReference type="GO" id="GO:0020037">
    <property type="term" value="F:heme binding"/>
    <property type="evidence" value="ECO:0007669"/>
    <property type="project" value="InterPro"/>
</dbReference>
<comment type="subcellular location">
    <subcellularLocation>
        <location evidence="3">Endoplasmic reticulum membrane</location>
        <topology evidence="3">Peripheral membrane protein</topology>
    </subcellularLocation>
    <subcellularLocation>
        <location evidence="2">Microsome membrane</location>
        <topology evidence="2">Peripheral membrane protein</topology>
    </subcellularLocation>
</comment>
<keyword evidence="15" id="KW-1185">Reference proteome</keyword>
<dbReference type="RefSeq" id="XP_003743686.1">
    <property type="nucleotide sequence ID" value="XM_003743638.1"/>
</dbReference>
<comment type="cofactor">
    <cofactor evidence="1 13">
        <name>heme</name>
        <dbReference type="ChEBI" id="CHEBI:30413"/>
    </cofactor>
</comment>
<evidence type="ECO:0000256" key="3">
    <source>
        <dbReference type="ARBA" id="ARBA00004406"/>
    </source>
</evidence>
<comment type="similarity">
    <text evidence="4 14">Belongs to the cytochrome P450 family.</text>
</comment>
<protein>
    <submittedName>
        <fullName evidence="16">Cytochrome P450 3A4</fullName>
    </submittedName>
</protein>
<dbReference type="GO" id="GO:0016705">
    <property type="term" value="F:oxidoreductase activity, acting on paired donors, with incorporation or reduction of molecular oxygen"/>
    <property type="evidence" value="ECO:0007669"/>
    <property type="project" value="InterPro"/>
</dbReference>
<keyword evidence="8" id="KW-0492">Microsome</keyword>
<evidence type="ECO:0000256" key="1">
    <source>
        <dbReference type="ARBA" id="ARBA00001971"/>
    </source>
</evidence>
<dbReference type="KEGG" id="goe:100897252"/>
<evidence type="ECO:0000256" key="9">
    <source>
        <dbReference type="ARBA" id="ARBA00023002"/>
    </source>
</evidence>
<dbReference type="PRINTS" id="PR00385">
    <property type="entry name" value="P450"/>
</dbReference>
<evidence type="ECO:0000256" key="2">
    <source>
        <dbReference type="ARBA" id="ARBA00004174"/>
    </source>
</evidence>
<dbReference type="CDD" id="cd11055">
    <property type="entry name" value="CYP3A-like"/>
    <property type="match status" value="1"/>
</dbReference>
<keyword evidence="6 13" id="KW-0479">Metal-binding</keyword>
<sequence>MWGSVAASLFLVVLFYVVIQYRRRREIFRRFEKINVPGPKPSWIWGNALEIERNGLIAMQVEWHRKYGPVIGYFMGEIPILAISDVELLKLIEIKDFMDFADRPRFMTGAGSGIHDHALTALTGERWKRVRSTLTPSFTISKLKALNPEVAAIVDEFMENVEKHENKDMEISSYYQALTMDTICKSALGADFGIQKHGPSHPLVVAAKALFDAHSSIIQTILGSFHPLRHLLYLIVKLRMWISGKKLSGNPIISLKSKCRQIVESRRADSSNTRVDLLQMMIDAQGSELEHTSLTIGEKDDDSKFIAPTCPMANASNPYKLSEQEVIDNAFQVLLAGYETTSSSLAFITRMLLRFPEVQERLREELMRATDEGKVFDFERLQKCSYMEAVIQETLRLRPPIYSFTIREASTEKFYEDFNLRIPKGQAVFVSTQALHLRDDYFADPHDFKPERFLPENRASLVANAWQPFGAGPRNCIGMRFAQLEIKLTLAKLLTRYRLSCNTEPAGDPNIETVSTNNVIQRVKTPVVCKIKRL</sequence>
<feature type="binding site" description="axial binding residue" evidence="13">
    <location>
        <position position="476"/>
    </location>
    <ligand>
        <name>heme</name>
        <dbReference type="ChEBI" id="CHEBI:30413"/>
    </ligand>
    <ligandPart>
        <name>Fe</name>
        <dbReference type="ChEBI" id="CHEBI:18248"/>
    </ligandPart>
</feature>
<evidence type="ECO:0000313" key="15">
    <source>
        <dbReference type="Proteomes" id="UP000694867"/>
    </source>
</evidence>
<reference evidence="16" key="1">
    <citation type="submission" date="2025-08" db="UniProtKB">
        <authorList>
            <consortium name="RefSeq"/>
        </authorList>
    </citation>
    <scope>IDENTIFICATION</scope>
</reference>
<gene>
    <name evidence="16" type="primary">LOC100897252</name>
</gene>
<dbReference type="InterPro" id="IPR002401">
    <property type="entry name" value="Cyt_P450_E_grp-I"/>
</dbReference>
<evidence type="ECO:0000256" key="6">
    <source>
        <dbReference type="ARBA" id="ARBA00022723"/>
    </source>
</evidence>
<evidence type="ECO:0000256" key="11">
    <source>
        <dbReference type="ARBA" id="ARBA00023033"/>
    </source>
</evidence>
<evidence type="ECO:0000256" key="5">
    <source>
        <dbReference type="ARBA" id="ARBA00022617"/>
    </source>
</evidence>
<evidence type="ECO:0000313" key="16">
    <source>
        <dbReference type="RefSeq" id="XP_003743686.1"/>
    </source>
</evidence>
<dbReference type="Gene3D" id="1.10.630.10">
    <property type="entry name" value="Cytochrome P450"/>
    <property type="match status" value="1"/>
</dbReference>
<dbReference type="InterPro" id="IPR036396">
    <property type="entry name" value="Cyt_P450_sf"/>
</dbReference>
<keyword evidence="10 13" id="KW-0408">Iron</keyword>
<dbReference type="SUPFAM" id="SSF48264">
    <property type="entry name" value="Cytochrome P450"/>
    <property type="match status" value="1"/>
</dbReference>
<evidence type="ECO:0000256" key="12">
    <source>
        <dbReference type="ARBA" id="ARBA00023136"/>
    </source>
</evidence>
<keyword evidence="7" id="KW-0256">Endoplasmic reticulum</keyword>
<dbReference type="GO" id="GO:0005506">
    <property type="term" value="F:iron ion binding"/>
    <property type="evidence" value="ECO:0007669"/>
    <property type="project" value="InterPro"/>
</dbReference>
<dbReference type="AlphaFoldDB" id="A0AAJ6QTV5"/>
<evidence type="ECO:0000256" key="4">
    <source>
        <dbReference type="ARBA" id="ARBA00010617"/>
    </source>
</evidence>
<dbReference type="PROSITE" id="PS00086">
    <property type="entry name" value="CYTOCHROME_P450"/>
    <property type="match status" value="1"/>
</dbReference>
<dbReference type="Pfam" id="PF00067">
    <property type="entry name" value="p450"/>
    <property type="match status" value="1"/>
</dbReference>
<evidence type="ECO:0000256" key="13">
    <source>
        <dbReference type="PIRSR" id="PIRSR602401-1"/>
    </source>
</evidence>
<dbReference type="GO" id="GO:0004497">
    <property type="term" value="F:monooxygenase activity"/>
    <property type="evidence" value="ECO:0007669"/>
    <property type="project" value="UniProtKB-KW"/>
</dbReference>
<evidence type="ECO:0000256" key="8">
    <source>
        <dbReference type="ARBA" id="ARBA00022848"/>
    </source>
</evidence>
<dbReference type="InterPro" id="IPR050476">
    <property type="entry name" value="Insect_CytP450_Detox"/>
</dbReference>
<dbReference type="Proteomes" id="UP000694867">
    <property type="component" value="Unplaced"/>
</dbReference>
<proteinExistence type="inferred from homology"/>
<dbReference type="GeneID" id="100897252"/>
<organism evidence="15 16">
    <name type="scientific">Galendromus occidentalis</name>
    <name type="common">western predatory mite</name>
    <dbReference type="NCBI Taxonomy" id="34638"/>
    <lineage>
        <taxon>Eukaryota</taxon>
        <taxon>Metazoa</taxon>
        <taxon>Ecdysozoa</taxon>
        <taxon>Arthropoda</taxon>
        <taxon>Chelicerata</taxon>
        <taxon>Arachnida</taxon>
        <taxon>Acari</taxon>
        <taxon>Parasitiformes</taxon>
        <taxon>Mesostigmata</taxon>
        <taxon>Gamasina</taxon>
        <taxon>Phytoseioidea</taxon>
        <taxon>Phytoseiidae</taxon>
        <taxon>Typhlodrominae</taxon>
        <taxon>Galendromus</taxon>
    </lineage>
</organism>
<accession>A0AAJ6QTV5</accession>
<evidence type="ECO:0000256" key="7">
    <source>
        <dbReference type="ARBA" id="ARBA00022824"/>
    </source>
</evidence>
<dbReference type="InterPro" id="IPR001128">
    <property type="entry name" value="Cyt_P450"/>
</dbReference>
<keyword evidence="9 14" id="KW-0560">Oxidoreductase</keyword>
<dbReference type="PANTHER" id="PTHR24292">
    <property type="entry name" value="CYTOCHROME P450"/>
    <property type="match status" value="1"/>
</dbReference>
<name>A0AAJ6QTV5_9ACAR</name>
<dbReference type="GO" id="GO:0005789">
    <property type="term" value="C:endoplasmic reticulum membrane"/>
    <property type="evidence" value="ECO:0007669"/>
    <property type="project" value="UniProtKB-SubCell"/>
</dbReference>
<evidence type="ECO:0000256" key="14">
    <source>
        <dbReference type="RuleBase" id="RU000461"/>
    </source>
</evidence>
<evidence type="ECO:0000256" key="10">
    <source>
        <dbReference type="ARBA" id="ARBA00023004"/>
    </source>
</evidence>
<keyword evidence="11 14" id="KW-0503">Monooxygenase</keyword>
<dbReference type="PANTHER" id="PTHR24292:SF102">
    <property type="entry name" value="CYTOCHROME P450 FAMILY-RELATED"/>
    <property type="match status" value="1"/>
</dbReference>